<gene>
    <name evidence="9" type="ORF">OLC1_LOCUS20300</name>
</gene>
<evidence type="ECO:0000256" key="2">
    <source>
        <dbReference type="ARBA" id="ARBA00007911"/>
    </source>
</evidence>
<evidence type="ECO:0000313" key="10">
    <source>
        <dbReference type="Proteomes" id="UP001161247"/>
    </source>
</evidence>
<comment type="function">
    <text evidence="7">Transcriptional regulator that specifically binds to GA-rich elements (GAGA-repeats) present in regulatory sequences of genes involved in developmental processes.</text>
</comment>
<evidence type="ECO:0000256" key="7">
    <source>
        <dbReference type="RuleBase" id="RU367160"/>
    </source>
</evidence>
<feature type="compositionally biased region" description="Basic residues" evidence="8">
    <location>
        <begin position="167"/>
        <end position="179"/>
    </location>
</feature>
<dbReference type="Pfam" id="PF06217">
    <property type="entry name" value="GAGA_bind"/>
    <property type="match status" value="1"/>
</dbReference>
<keyword evidence="6 7" id="KW-0539">Nucleus</keyword>
<keyword evidence="10" id="KW-1185">Reference proteome</keyword>
<feature type="region of interest" description="Disordered" evidence="8">
    <location>
        <begin position="155"/>
        <end position="196"/>
    </location>
</feature>
<evidence type="ECO:0000256" key="3">
    <source>
        <dbReference type="ARBA" id="ARBA00023015"/>
    </source>
</evidence>
<evidence type="ECO:0000313" key="9">
    <source>
        <dbReference type="EMBL" id="CAI9113254.1"/>
    </source>
</evidence>
<dbReference type="Proteomes" id="UP001161247">
    <property type="component" value="Chromosome 7"/>
</dbReference>
<evidence type="ECO:0000256" key="5">
    <source>
        <dbReference type="ARBA" id="ARBA00023163"/>
    </source>
</evidence>
<organism evidence="9 10">
    <name type="scientific">Oldenlandia corymbosa var. corymbosa</name>
    <dbReference type="NCBI Taxonomy" id="529605"/>
    <lineage>
        <taxon>Eukaryota</taxon>
        <taxon>Viridiplantae</taxon>
        <taxon>Streptophyta</taxon>
        <taxon>Embryophyta</taxon>
        <taxon>Tracheophyta</taxon>
        <taxon>Spermatophyta</taxon>
        <taxon>Magnoliopsida</taxon>
        <taxon>eudicotyledons</taxon>
        <taxon>Gunneridae</taxon>
        <taxon>Pentapetalae</taxon>
        <taxon>asterids</taxon>
        <taxon>lamiids</taxon>
        <taxon>Gentianales</taxon>
        <taxon>Rubiaceae</taxon>
        <taxon>Rubioideae</taxon>
        <taxon>Spermacoceae</taxon>
        <taxon>Hedyotis-Oldenlandia complex</taxon>
        <taxon>Oldenlandia</taxon>
    </lineage>
</organism>
<accession>A0AAV1E038</accession>
<reference evidence="9" key="1">
    <citation type="submission" date="2023-03" db="EMBL/GenBank/DDBJ databases">
        <authorList>
            <person name="Julca I."/>
        </authorList>
    </citation>
    <scope>NUCLEOTIDE SEQUENCE</scope>
</reference>
<evidence type="ECO:0000256" key="8">
    <source>
        <dbReference type="SAM" id="MobiDB-lite"/>
    </source>
</evidence>
<dbReference type="PANTHER" id="PTHR31421:SF22">
    <property type="entry name" value="PROTEIN BASIC PENTACYSTEINE3"/>
    <property type="match status" value="1"/>
</dbReference>
<proteinExistence type="inferred from homology"/>
<evidence type="ECO:0000256" key="6">
    <source>
        <dbReference type="ARBA" id="ARBA00023242"/>
    </source>
</evidence>
<evidence type="ECO:0000256" key="4">
    <source>
        <dbReference type="ARBA" id="ARBA00023125"/>
    </source>
</evidence>
<dbReference type="PANTHER" id="PTHR31421">
    <property type="entry name" value="PROTEIN BASIC PENTACYSTEINE3"/>
    <property type="match status" value="1"/>
</dbReference>
<dbReference type="AlphaFoldDB" id="A0AAV1E038"/>
<comment type="subcellular location">
    <subcellularLocation>
        <location evidence="1 7">Nucleus</location>
    </subcellularLocation>
</comment>
<comment type="similarity">
    <text evidence="2 7">Belongs to the BBR/BPC family.</text>
</comment>
<dbReference type="EMBL" id="OX459124">
    <property type="protein sequence ID" value="CAI9113254.1"/>
    <property type="molecule type" value="Genomic_DNA"/>
</dbReference>
<dbReference type="GO" id="GO:0043565">
    <property type="term" value="F:sequence-specific DNA binding"/>
    <property type="evidence" value="ECO:0007669"/>
    <property type="project" value="TreeGrafter"/>
</dbReference>
<dbReference type="InterPro" id="IPR010409">
    <property type="entry name" value="GAGA-bd_tscrpt_act"/>
</dbReference>
<dbReference type="GO" id="GO:0005634">
    <property type="term" value="C:nucleus"/>
    <property type="evidence" value="ECO:0007669"/>
    <property type="project" value="UniProtKB-SubCell"/>
</dbReference>
<name>A0AAV1E038_OLDCO</name>
<dbReference type="GO" id="GO:0009723">
    <property type="term" value="P:response to ethylene"/>
    <property type="evidence" value="ECO:0007669"/>
    <property type="project" value="TreeGrafter"/>
</dbReference>
<protein>
    <recommendedName>
        <fullName evidence="7">GAGA-binding transcriptional activator</fullName>
    </recommendedName>
</protein>
<keyword evidence="4 7" id="KW-0238">DNA-binding</keyword>
<sequence length="306" mass="34394">MDGNGSLNLRNWGFMEPEPAAFKGNLGLQLMSTMNEKPLFGGVRDHHHYQYHHPYQAHSTVMAPSTNGGPYHHHRVGGFLESSAPMDYMREVYNREKYMNVLTNNHQNHPQLSYGAFPETSSSHSVEMIQQSNFLDTDNVCRQEVENCEIREAVGTAKKRGSDKIPKSPKAKKPKKAPKPPREDCGRSLHRPRAPKKAAEIFINGRSLDLSKFPIPVCTCTGTAQYCYRWGAGGWQSACCTTGMSVYPLPMSTKRRGARIAGRKMSLGAFRKVLEKLDSEGFDLSKSIDLKNHWAKHGTNKFVTIR</sequence>
<dbReference type="SMART" id="SM01226">
    <property type="entry name" value="GAGA_bind"/>
    <property type="match status" value="1"/>
</dbReference>
<keyword evidence="5 7" id="KW-0804">Transcription</keyword>
<keyword evidence="3 7" id="KW-0805">Transcription regulation</keyword>
<evidence type="ECO:0000256" key="1">
    <source>
        <dbReference type="ARBA" id="ARBA00004123"/>
    </source>
</evidence>
<dbReference type="GO" id="GO:0003700">
    <property type="term" value="F:DNA-binding transcription factor activity"/>
    <property type="evidence" value="ECO:0007669"/>
    <property type="project" value="UniProtKB-UniRule"/>
</dbReference>